<feature type="signal peptide" evidence="10">
    <location>
        <begin position="1"/>
        <end position="22"/>
    </location>
</feature>
<organism evidence="12 15">
    <name type="scientific">Ficus carica</name>
    <name type="common">Common fig</name>
    <dbReference type="NCBI Taxonomy" id="3494"/>
    <lineage>
        <taxon>Eukaryota</taxon>
        <taxon>Viridiplantae</taxon>
        <taxon>Streptophyta</taxon>
        <taxon>Embryophyta</taxon>
        <taxon>Tracheophyta</taxon>
        <taxon>Spermatophyta</taxon>
        <taxon>Magnoliopsida</taxon>
        <taxon>eudicotyledons</taxon>
        <taxon>Gunneridae</taxon>
        <taxon>Pentapetalae</taxon>
        <taxon>rosids</taxon>
        <taxon>fabids</taxon>
        <taxon>Rosales</taxon>
        <taxon>Moraceae</taxon>
        <taxon>Ficeae</taxon>
        <taxon>Ficus</taxon>
    </lineage>
</organism>
<evidence type="ECO:0000313" key="13">
    <source>
        <dbReference type="EMBL" id="GMN72064.1"/>
    </source>
</evidence>
<evidence type="ECO:0000256" key="5">
    <source>
        <dbReference type="ARBA" id="ARBA00023002"/>
    </source>
</evidence>
<keyword evidence="3 8" id="KW-0349">Heme</keyword>
<dbReference type="InterPro" id="IPR017972">
    <property type="entry name" value="Cyt_P450_CS"/>
</dbReference>
<keyword evidence="5 9" id="KW-0560">Oxidoreductase</keyword>
<protein>
    <recommendedName>
        <fullName evidence="16">Cytochrome P450</fullName>
    </recommendedName>
</protein>
<dbReference type="EMBL" id="BTGU01010234">
    <property type="protein sequence ID" value="GMN72005.1"/>
    <property type="molecule type" value="Genomic_DNA"/>
</dbReference>
<dbReference type="Gene3D" id="1.10.630.10">
    <property type="entry name" value="Cytochrome P450"/>
    <property type="match status" value="1"/>
</dbReference>
<dbReference type="EMBL" id="BTGU01010249">
    <property type="protein sequence ID" value="GMN72068.1"/>
    <property type="molecule type" value="Genomic_DNA"/>
</dbReference>
<keyword evidence="10" id="KW-0732">Signal</keyword>
<keyword evidence="4 8" id="KW-0479">Metal-binding</keyword>
<comment type="caution">
    <text evidence="12">The sequence shown here is derived from an EMBL/GenBank/DDBJ whole genome shotgun (WGS) entry which is preliminary data.</text>
</comment>
<dbReference type="PRINTS" id="PR00385">
    <property type="entry name" value="P450"/>
</dbReference>
<evidence type="ECO:0000256" key="7">
    <source>
        <dbReference type="ARBA" id="ARBA00023033"/>
    </source>
</evidence>
<gene>
    <name evidence="11" type="ORF">TIFTF001_051911</name>
    <name evidence="12" type="ORF">TIFTF001_051912</name>
    <name evidence="13" type="ORF">TIFTF001_051927</name>
    <name evidence="14" type="ORF">TIFTF001_051928</name>
</gene>
<evidence type="ECO:0000313" key="11">
    <source>
        <dbReference type="EMBL" id="GMN71998.1"/>
    </source>
</evidence>
<name>A0AA88JFH4_FICCA</name>
<dbReference type="SUPFAM" id="SSF48264">
    <property type="entry name" value="Cytochrome P450"/>
    <property type="match status" value="1"/>
</dbReference>
<dbReference type="Pfam" id="PF00067">
    <property type="entry name" value="p450"/>
    <property type="match status" value="1"/>
</dbReference>
<evidence type="ECO:0000313" key="15">
    <source>
        <dbReference type="Proteomes" id="UP001187192"/>
    </source>
</evidence>
<keyword evidence="6 8" id="KW-0408">Iron</keyword>
<evidence type="ECO:0000256" key="3">
    <source>
        <dbReference type="ARBA" id="ARBA00022617"/>
    </source>
</evidence>
<evidence type="ECO:0000256" key="10">
    <source>
        <dbReference type="SAM" id="SignalP"/>
    </source>
</evidence>
<evidence type="ECO:0000256" key="6">
    <source>
        <dbReference type="ARBA" id="ARBA00023004"/>
    </source>
</evidence>
<sequence length="509" mass="57882">MALDAQTLLLILFLLLTWLLMKKRISNKQSKNLPPSPPKLPFIGNLHQLGSLPHQSLWQLSKTYGPVMHLQLGKMPTIVISSAEAAKEVLKTYDLDSCSRPPLQGARRLTYNYQDVAFSPYGEYWREIRKICVVELFSVKRVRSYESIREEEITNLINSISRHSISSPNSSSVDLTEKLFALTASMIFRIAFGTSFAGSDFNHNKFNELVHAAEATMGSFSAAEIFPYVGWIVDWLSGQNRRREKVFRELDSFFQRVVDEHLNPRRTKPQQEDIIDVLLKIIKEQAGFGAALLTEKNIKAVLLNMFLGGVDTSAVTMIWAMAELAKKPSQMEKAQNEVRNCIGNKGKVTESDLDKLHYLKMIVKETFRLHPAGPLLLPRESISHFKLNGFQIYPKTLIQVNVWGIGRDPKIWSDPEEFIPERFLDNSIDYKGQHFELLPFGSGRRICPGMYMGTTTVELGLANLLYSFDWELPNGMKEEDINMEESTGLSLSLSKRTPLKLVPKKHLFA</sequence>
<accession>A0AA88JFH4</accession>
<evidence type="ECO:0000313" key="12">
    <source>
        <dbReference type="EMBL" id="GMN72005.1"/>
    </source>
</evidence>
<dbReference type="PANTHER" id="PTHR47955">
    <property type="entry name" value="CYTOCHROME P450 FAMILY 71 PROTEIN"/>
    <property type="match status" value="1"/>
</dbReference>
<feature type="chain" id="PRO_5041851777" description="Cytochrome P450" evidence="10">
    <location>
        <begin position="23"/>
        <end position="509"/>
    </location>
</feature>
<dbReference type="GO" id="GO:0005506">
    <property type="term" value="F:iron ion binding"/>
    <property type="evidence" value="ECO:0007669"/>
    <property type="project" value="InterPro"/>
</dbReference>
<reference evidence="12" key="1">
    <citation type="submission" date="2023-07" db="EMBL/GenBank/DDBJ databases">
        <title>draft genome sequence of fig (Ficus carica).</title>
        <authorList>
            <person name="Takahashi T."/>
            <person name="Nishimura K."/>
        </authorList>
    </citation>
    <scope>NUCLEOTIDE SEQUENCE</scope>
</reference>
<dbReference type="InterPro" id="IPR001128">
    <property type="entry name" value="Cyt_P450"/>
</dbReference>
<evidence type="ECO:0000256" key="2">
    <source>
        <dbReference type="ARBA" id="ARBA00010617"/>
    </source>
</evidence>
<dbReference type="GO" id="GO:0016705">
    <property type="term" value="F:oxidoreductase activity, acting on paired donors, with incorporation or reduction of molecular oxygen"/>
    <property type="evidence" value="ECO:0007669"/>
    <property type="project" value="InterPro"/>
</dbReference>
<dbReference type="InterPro" id="IPR036396">
    <property type="entry name" value="Cyt_P450_sf"/>
</dbReference>
<evidence type="ECO:0000313" key="14">
    <source>
        <dbReference type="EMBL" id="GMN72068.1"/>
    </source>
</evidence>
<evidence type="ECO:0000256" key="8">
    <source>
        <dbReference type="PIRSR" id="PIRSR602401-1"/>
    </source>
</evidence>
<dbReference type="AlphaFoldDB" id="A0AA88JFH4"/>
<evidence type="ECO:0000256" key="4">
    <source>
        <dbReference type="ARBA" id="ARBA00022723"/>
    </source>
</evidence>
<dbReference type="PRINTS" id="PR00463">
    <property type="entry name" value="EP450I"/>
</dbReference>
<keyword evidence="7 9" id="KW-0503">Monooxygenase</keyword>
<dbReference type="FunFam" id="1.10.630.10:FF:000011">
    <property type="entry name" value="Cytochrome P450 83B1"/>
    <property type="match status" value="1"/>
</dbReference>
<dbReference type="PROSITE" id="PS00086">
    <property type="entry name" value="CYTOCHROME_P450"/>
    <property type="match status" value="1"/>
</dbReference>
<comment type="cofactor">
    <cofactor evidence="1 8">
        <name>heme</name>
        <dbReference type="ChEBI" id="CHEBI:30413"/>
    </cofactor>
</comment>
<feature type="binding site" description="axial binding residue" evidence="8">
    <location>
        <position position="447"/>
    </location>
    <ligand>
        <name>heme</name>
        <dbReference type="ChEBI" id="CHEBI:30413"/>
    </ligand>
    <ligandPart>
        <name>Fe</name>
        <dbReference type="ChEBI" id="CHEBI:18248"/>
    </ligandPart>
</feature>
<evidence type="ECO:0000256" key="9">
    <source>
        <dbReference type="RuleBase" id="RU000461"/>
    </source>
</evidence>
<evidence type="ECO:0000256" key="1">
    <source>
        <dbReference type="ARBA" id="ARBA00001971"/>
    </source>
</evidence>
<dbReference type="CDD" id="cd11072">
    <property type="entry name" value="CYP71-like"/>
    <property type="match status" value="1"/>
</dbReference>
<dbReference type="Proteomes" id="UP001187192">
    <property type="component" value="Unassembled WGS sequence"/>
</dbReference>
<dbReference type="EMBL" id="BTGU01010248">
    <property type="protein sequence ID" value="GMN72064.1"/>
    <property type="molecule type" value="Genomic_DNA"/>
</dbReference>
<evidence type="ECO:0008006" key="16">
    <source>
        <dbReference type="Google" id="ProtNLM"/>
    </source>
</evidence>
<dbReference type="GO" id="GO:0020037">
    <property type="term" value="F:heme binding"/>
    <property type="evidence" value="ECO:0007669"/>
    <property type="project" value="InterPro"/>
</dbReference>
<keyword evidence="15" id="KW-1185">Reference proteome</keyword>
<proteinExistence type="inferred from homology"/>
<dbReference type="EMBL" id="BTGU01010233">
    <property type="protein sequence ID" value="GMN71998.1"/>
    <property type="molecule type" value="Genomic_DNA"/>
</dbReference>
<comment type="similarity">
    <text evidence="2 9">Belongs to the cytochrome P450 family.</text>
</comment>
<dbReference type="InterPro" id="IPR002401">
    <property type="entry name" value="Cyt_P450_E_grp-I"/>
</dbReference>
<dbReference type="PANTHER" id="PTHR47955:SF19">
    <property type="entry name" value="CYTOCHROME P450 71A9-LIKE ISOFORM X1"/>
    <property type="match status" value="1"/>
</dbReference>
<dbReference type="GO" id="GO:0004497">
    <property type="term" value="F:monooxygenase activity"/>
    <property type="evidence" value="ECO:0007669"/>
    <property type="project" value="UniProtKB-KW"/>
</dbReference>